<accession>A0ABP4V1V0</accession>
<reference evidence="2" key="1">
    <citation type="journal article" date="2019" name="Int. J. Syst. Evol. Microbiol.">
        <title>The Global Catalogue of Microorganisms (GCM) 10K type strain sequencing project: providing services to taxonomists for standard genome sequencing and annotation.</title>
        <authorList>
            <consortium name="The Broad Institute Genomics Platform"/>
            <consortium name="The Broad Institute Genome Sequencing Center for Infectious Disease"/>
            <person name="Wu L."/>
            <person name="Ma J."/>
        </authorList>
    </citation>
    <scope>NUCLEOTIDE SEQUENCE [LARGE SCALE GENOMIC DNA]</scope>
    <source>
        <strain evidence="2">JCM 14307</strain>
    </source>
</reference>
<comment type="caution">
    <text evidence="1">The sequence shown here is derived from an EMBL/GenBank/DDBJ whole genome shotgun (WGS) entry which is preliminary data.</text>
</comment>
<proteinExistence type="predicted"/>
<organism evidence="1 2">
    <name type="scientific">Kribbella yunnanensis</name>
    <dbReference type="NCBI Taxonomy" id="190194"/>
    <lineage>
        <taxon>Bacteria</taxon>
        <taxon>Bacillati</taxon>
        <taxon>Actinomycetota</taxon>
        <taxon>Actinomycetes</taxon>
        <taxon>Propionibacteriales</taxon>
        <taxon>Kribbellaceae</taxon>
        <taxon>Kribbella</taxon>
    </lineage>
</organism>
<keyword evidence="2" id="KW-1185">Reference proteome</keyword>
<dbReference type="Proteomes" id="UP001500280">
    <property type="component" value="Unassembled WGS sequence"/>
</dbReference>
<protein>
    <recommendedName>
        <fullName evidence="3">XRE family transcriptional regulator</fullName>
    </recommendedName>
</protein>
<evidence type="ECO:0000313" key="2">
    <source>
        <dbReference type="Proteomes" id="UP001500280"/>
    </source>
</evidence>
<evidence type="ECO:0000313" key="1">
    <source>
        <dbReference type="EMBL" id="GAA1716195.1"/>
    </source>
</evidence>
<dbReference type="InterPro" id="IPR001387">
    <property type="entry name" value="Cro/C1-type_HTH"/>
</dbReference>
<name>A0ABP4V1V0_9ACTN</name>
<gene>
    <name evidence="1" type="ORF">GCM10009745_75820</name>
</gene>
<dbReference type="EMBL" id="BAAANF010000027">
    <property type="protein sequence ID" value="GAA1716195.1"/>
    <property type="molecule type" value="Genomic_DNA"/>
</dbReference>
<dbReference type="CDD" id="cd00093">
    <property type="entry name" value="HTH_XRE"/>
    <property type="match status" value="1"/>
</dbReference>
<dbReference type="RefSeq" id="WP_344163672.1">
    <property type="nucleotide sequence ID" value="NZ_BAAANF010000027.1"/>
</dbReference>
<evidence type="ECO:0008006" key="3">
    <source>
        <dbReference type="Google" id="ProtNLM"/>
    </source>
</evidence>
<sequence>MRQANRELTRLLRTGPFESALDSAIAAANMSLEDLRLRLDAKGVTVSRTTLSYWRRGRSRPERGESLEAVARIEEILDLPASSLRALLGARRPRGRWIDHPPGTLDRWKLWPSSEPLLKALNAPPDGQLAFLDTSDLLVVNEDAGIRRQRVRLVAEARAERVDRCMVYHEMDDPQNLVPELAGVTFGRRGRVRCDLENRQFVAEFLFDRPLETGEHAIIEYELKLPVSQPMDNFYRHFTRPGGLYTLQLRFLGRQPAWVRRSDRSHTANLHLSEAGTTSFAVPEVRPGTVGVRWAW</sequence>